<comment type="caution">
    <text evidence="3">The sequence shown here is derived from an EMBL/GenBank/DDBJ whole genome shotgun (WGS) entry which is preliminary data.</text>
</comment>
<keyword evidence="4" id="KW-1185">Reference proteome</keyword>
<keyword evidence="2" id="KW-1133">Transmembrane helix</keyword>
<dbReference type="EMBL" id="CAJHJT010000012">
    <property type="protein sequence ID" value="CAD7000623.1"/>
    <property type="molecule type" value="Genomic_DNA"/>
</dbReference>
<keyword evidence="2" id="KW-0472">Membrane</keyword>
<dbReference type="Proteomes" id="UP000606786">
    <property type="component" value="Unassembled WGS sequence"/>
</dbReference>
<sequence length="258" mass="29385">MRETPSRDLDVCQPDNGKLPRVELKLNSTVGAILGKINSKDANVGEQKGYRDDMDLLDSRRQGKDQEIINIMGDKNFEGPQISADIINAQYTVETLVMAVLAGSIFSLLVGFFTGYFCGRRCHKDEDDNLPYPDTEYEYFEQRQNVNRIPFSPPSIQAEPKLLPQVEEVTYAEPVLLPQPPPQNKMQHSPKSTLRKPMHHHGPNSETLFQFQPDGYNTQQTYRGRDNFGTLRSHQVMGDNYRRGDGFSTTRSVKKVYL</sequence>
<organism evidence="3 4">
    <name type="scientific">Ceratitis capitata</name>
    <name type="common">Mediterranean fruit fly</name>
    <name type="synonym">Tephritis capitata</name>
    <dbReference type="NCBI Taxonomy" id="7213"/>
    <lineage>
        <taxon>Eukaryota</taxon>
        <taxon>Metazoa</taxon>
        <taxon>Ecdysozoa</taxon>
        <taxon>Arthropoda</taxon>
        <taxon>Hexapoda</taxon>
        <taxon>Insecta</taxon>
        <taxon>Pterygota</taxon>
        <taxon>Neoptera</taxon>
        <taxon>Endopterygota</taxon>
        <taxon>Diptera</taxon>
        <taxon>Brachycera</taxon>
        <taxon>Muscomorpha</taxon>
        <taxon>Tephritoidea</taxon>
        <taxon>Tephritidae</taxon>
        <taxon>Ceratitis</taxon>
        <taxon>Ceratitis</taxon>
    </lineage>
</organism>
<keyword evidence="2" id="KW-0812">Transmembrane</keyword>
<dbReference type="AlphaFoldDB" id="A0A811UUB9"/>
<accession>A0A811UUB9</accession>
<name>A0A811UUB9_CERCA</name>
<feature type="compositionally biased region" description="Basic residues" evidence="1">
    <location>
        <begin position="193"/>
        <end position="202"/>
    </location>
</feature>
<feature type="region of interest" description="Disordered" evidence="1">
    <location>
        <begin position="176"/>
        <end position="203"/>
    </location>
</feature>
<protein>
    <submittedName>
        <fullName evidence="3">(Mediterranean fruit fly) hypothetical protein</fullName>
    </submittedName>
</protein>
<evidence type="ECO:0000313" key="4">
    <source>
        <dbReference type="Proteomes" id="UP000606786"/>
    </source>
</evidence>
<gene>
    <name evidence="3" type="ORF">CCAP1982_LOCUS9097</name>
</gene>
<proteinExistence type="predicted"/>
<feature type="transmembrane region" description="Helical" evidence="2">
    <location>
        <begin position="96"/>
        <end position="117"/>
    </location>
</feature>
<evidence type="ECO:0000313" key="3">
    <source>
        <dbReference type="EMBL" id="CAD7000623.1"/>
    </source>
</evidence>
<evidence type="ECO:0000256" key="1">
    <source>
        <dbReference type="SAM" id="MobiDB-lite"/>
    </source>
</evidence>
<reference evidence="3" key="1">
    <citation type="submission" date="2020-11" db="EMBL/GenBank/DDBJ databases">
        <authorList>
            <person name="Whitehead M."/>
        </authorList>
    </citation>
    <scope>NUCLEOTIDE SEQUENCE</scope>
    <source>
        <strain evidence="3">EGII</strain>
    </source>
</reference>
<dbReference type="OrthoDB" id="9988752at2759"/>
<evidence type="ECO:0000256" key="2">
    <source>
        <dbReference type="SAM" id="Phobius"/>
    </source>
</evidence>